<dbReference type="Pfam" id="PF01943">
    <property type="entry name" value="Polysacc_synt"/>
    <property type="match status" value="1"/>
</dbReference>
<comment type="caution">
    <text evidence="7">The sequence shown here is derived from an EMBL/GenBank/DDBJ whole genome shotgun (WGS) entry which is preliminary data.</text>
</comment>
<keyword evidence="5 6" id="KW-0472">Membrane</keyword>
<evidence type="ECO:0000313" key="8">
    <source>
        <dbReference type="Proteomes" id="UP000778797"/>
    </source>
</evidence>
<dbReference type="CDD" id="cd13125">
    <property type="entry name" value="MATE_like_10"/>
    <property type="match status" value="1"/>
</dbReference>
<feature type="transmembrane region" description="Helical" evidence="6">
    <location>
        <begin position="28"/>
        <end position="50"/>
    </location>
</feature>
<feature type="transmembrane region" description="Helical" evidence="6">
    <location>
        <begin position="274"/>
        <end position="291"/>
    </location>
</feature>
<feature type="transmembrane region" description="Helical" evidence="6">
    <location>
        <begin position="56"/>
        <end position="77"/>
    </location>
</feature>
<reference evidence="8" key="2">
    <citation type="submission" date="2023-07" db="EMBL/GenBank/DDBJ databases">
        <title>Genome of Winogradskyella sp. E313.</title>
        <authorList>
            <person name="Zhou Y."/>
        </authorList>
    </citation>
    <scope>NUCLEOTIDE SEQUENCE [LARGE SCALE GENOMIC DNA]</scope>
    <source>
        <strain evidence="8">E313</strain>
    </source>
</reference>
<dbReference type="PANTHER" id="PTHR30250:SF30">
    <property type="entry name" value="LIPID III FLIPPASE"/>
    <property type="match status" value="1"/>
</dbReference>
<dbReference type="InterPro" id="IPR050833">
    <property type="entry name" value="Poly_Biosynth_Transport"/>
</dbReference>
<feature type="transmembrane region" description="Helical" evidence="6">
    <location>
        <begin position="346"/>
        <end position="367"/>
    </location>
</feature>
<dbReference type="EMBL" id="JAFMPT010000005">
    <property type="protein sequence ID" value="MCC1484094.1"/>
    <property type="molecule type" value="Genomic_DNA"/>
</dbReference>
<dbReference type="InterPro" id="IPR044550">
    <property type="entry name" value="WzxE"/>
</dbReference>
<protein>
    <submittedName>
        <fullName evidence="7">O-antigen translocase</fullName>
    </submittedName>
</protein>
<dbReference type="PANTHER" id="PTHR30250">
    <property type="entry name" value="PST FAMILY PREDICTED COLANIC ACID TRANSPORTER"/>
    <property type="match status" value="1"/>
</dbReference>
<dbReference type="Proteomes" id="UP000778797">
    <property type="component" value="Unassembled WGS sequence"/>
</dbReference>
<keyword evidence="4 6" id="KW-1133">Transmembrane helix</keyword>
<feature type="transmembrane region" description="Helical" evidence="6">
    <location>
        <begin position="89"/>
        <end position="110"/>
    </location>
</feature>
<comment type="subcellular location">
    <subcellularLocation>
        <location evidence="1">Cell membrane</location>
        <topology evidence="1">Multi-pass membrane protein</topology>
    </subcellularLocation>
</comment>
<keyword evidence="2" id="KW-1003">Cell membrane</keyword>
<accession>A0ABS8ELK4</accession>
<dbReference type="RefSeq" id="WP_227476539.1">
    <property type="nucleotide sequence ID" value="NZ_JAFMPT010000005.1"/>
</dbReference>
<reference evidence="8" key="1">
    <citation type="submission" date="2021-03" db="EMBL/GenBank/DDBJ databases">
        <title>Genome of Cognatishimia sp. F0-27.</title>
        <authorList>
            <person name="Ping X."/>
        </authorList>
    </citation>
    <scope>NUCLEOTIDE SEQUENCE [LARGE SCALE GENOMIC DNA]</scope>
    <source>
        <strain evidence="8">E313</strain>
    </source>
</reference>
<evidence type="ECO:0000256" key="2">
    <source>
        <dbReference type="ARBA" id="ARBA00022475"/>
    </source>
</evidence>
<feature type="transmembrane region" description="Helical" evidence="6">
    <location>
        <begin position="228"/>
        <end position="254"/>
    </location>
</feature>
<feature type="transmembrane region" description="Helical" evidence="6">
    <location>
        <begin position="158"/>
        <end position="179"/>
    </location>
</feature>
<sequence>MKKFNNYINSNVLFNVANLNSTSLGIKIIAGIFTSKAIAIFIGAEGLALIGNLSNFLKAVQSFSVLGFYKGIVKYIGEYKDDNERLSEILSTSFYVGFISTMLAAFLSYYNADFINNFLFSADYNYTNAIKILAIAMPFYGLNLFCFSIMNGFSKYRILLVISIIGQIASLLVTLLLIWQYKIEGAMIAIAITPALIFLITLVGILFRKNLISFVKITKVSSDILVKLSPYSIMAITSVVAVPIVLILIRNYIIGEIGLKEAGYWEAMNRISDYYLMFVNSLIALYLVPKLKTIDTKKAFRIEVVNFYKSLLPYFGGLLVLMYLLRRYVIQLIFTEEFLPAEDLFLWQLLGDFIRVLGMVIAYQFLAKKMFSHFIILEVFLFTTLYFSSIYLVDVFGLKGAVMGHFFTYLMYFGIVLLLFSSSLFGVISEDENL</sequence>
<keyword evidence="8" id="KW-1185">Reference proteome</keyword>
<organism evidence="7 8">
    <name type="scientific">Winogradskyella immobilis</name>
    <dbReference type="NCBI Taxonomy" id="2816852"/>
    <lineage>
        <taxon>Bacteria</taxon>
        <taxon>Pseudomonadati</taxon>
        <taxon>Bacteroidota</taxon>
        <taxon>Flavobacteriia</taxon>
        <taxon>Flavobacteriales</taxon>
        <taxon>Flavobacteriaceae</taxon>
        <taxon>Winogradskyella</taxon>
    </lineage>
</organism>
<feature type="transmembrane region" description="Helical" evidence="6">
    <location>
        <begin position="311"/>
        <end position="334"/>
    </location>
</feature>
<feature type="transmembrane region" description="Helical" evidence="6">
    <location>
        <begin position="185"/>
        <end position="207"/>
    </location>
</feature>
<evidence type="ECO:0000256" key="3">
    <source>
        <dbReference type="ARBA" id="ARBA00022692"/>
    </source>
</evidence>
<evidence type="ECO:0000313" key="7">
    <source>
        <dbReference type="EMBL" id="MCC1484094.1"/>
    </source>
</evidence>
<dbReference type="InterPro" id="IPR002797">
    <property type="entry name" value="Polysacc_synth"/>
</dbReference>
<feature type="transmembrane region" description="Helical" evidence="6">
    <location>
        <begin position="374"/>
        <end position="393"/>
    </location>
</feature>
<proteinExistence type="predicted"/>
<feature type="transmembrane region" description="Helical" evidence="6">
    <location>
        <begin position="405"/>
        <end position="428"/>
    </location>
</feature>
<feature type="transmembrane region" description="Helical" evidence="6">
    <location>
        <begin position="130"/>
        <end position="151"/>
    </location>
</feature>
<name>A0ABS8ELK4_9FLAO</name>
<evidence type="ECO:0000256" key="4">
    <source>
        <dbReference type="ARBA" id="ARBA00022989"/>
    </source>
</evidence>
<evidence type="ECO:0000256" key="6">
    <source>
        <dbReference type="SAM" id="Phobius"/>
    </source>
</evidence>
<gene>
    <name evidence="7" type="ORF">J1C55_05780</name>
</gene>
<keyword evidence="3 6" id="KW-0812">Transmembrane</keyword>
<evidence type="ECO:0000256" key="5">
    <source>
        <dbReference type="ARBA" id="ARBA00023136"/>
    </source>
</evidence>
<evidence type="ECO:0000256" key="1">
    <source>
        <dbReference type="ARBA" id="ARBA00004651"/>
    </source>
</evidence>